<dbReference type="PANTHER" id="PTHR11559">
    <property type="entry name" value="CARBOXYLESTERASE"/>
    <property type="match status" value="1"/>
</dbReference>
<dbReference type="GO" id="GO:0016787">
    <property type="term" value="F:hydrolase activity"/>
    <property type="evidence" value="ECO:0007669"/>
    <property type="project" value="UniProtKB-KW"/>
</dbReference>
<dbReference type="InterPro" id="IPR050309">
    <property type="entry name" value="Type-B_Carboxylest/Lipase"/>
</dbReference>
<name>A0A6N2WYA6_9FIRM</name>
<organism evidence="2">
    <name type="scientific">Enterocloster bolteae</name>
    <dbReference type="NCBI Taxonomy" id="208479"/>
    <lineage>
        <taxon>Bacteria</taxon>
        <taxon>Bacillati</taxon>
        <taxon>Bacillota</taxon>
        <taxon>Clostridia</taxon>
        <taxon>Lachnospirales</taxon>
        <taxon>Lachnospiraceae</taxon>
        <taxon>Enterocloster</taxon>
    </lineage>
</organism>
<reference evidence="2" key="1">
    <citation type="submission" date="2019-11" db="EMBL/GenBank/DDBJ databases">
        <authorList>
            <person name="Feng L."/>
        </authorList>
    </citation>
    <scope>NUCLEOTIDE SEQUENCE</scope>
    <source>
        <strain evidence="2">CbolteaeLFYP116</strain>
    </source>
</reference>
<dbReference type="SUPFAM" id="SSF53474">
    <property type="entry name" value="alpha/beta-Hydrolases"/>
    <property type="match status" value="1"/>
</dbReference>
<gene>
    <name evidence="2" type="primary">pnbA</name>
    <name evidence="2" type="ORF">CBLFYP116_04135</name>
</gene>
<keyword evidence="2" id="KW-0378">Hydrolase</keyword>
<dbReference type="RefSeq" id="WP_024726195.1">
    <property type="nucleotide sequence ID" value="NZ_CACRTF010000017.1"/>
</dbReference>
<dbReference type="AlphaFoldDB" id="A0A6N2WYA6"/>
<dbReference type="EC" id="3.1.1.-" evidence="2"/>
<proteinExistence type="predicted"/>
<accession>A0A6N2WYA6</accession>
<dbReference type="Pfam" id="PF00135">
    <property type="entry name" value="COesterase"/>
    <property type="match status" value="1"/>
</dbReference>
<evidence type="ECO:0000259" key="1">
    <source>
        <dbReference type="Pfam" id="PF00135"/>
    </source>
</evidence>
<dbReference type="Gene3D" id="3.40.50.1820">
    <property type="entry name" value="alpha/beta hydrolase"/>
    <property type="match status" value="1"/>
</dbReference>
<dbReference type="InterPro" id="IPR002018">
    <property type="entry name" value="CarbesteraseB"/>
</dbReference>
<evidence type="ECO:0000313" key="2">
    <source>
        <dbReference type="EMBL" id="VYT46792.1"/>
    </source>
</evidence>
<protein>
    <submittedName>
        <fullName evidence="2">Para-nitrobenzyl esterase</fullName>
        <ecNumber evidence="2">3.1.1.-</ecNumber>
    </submittedName>
</protein>
<dbReference type="InterPro" id="IPR029058">
    <property type="entry name" value="AB_hydrolase_fold"/>
</dbReference>
<sequence length="540" mass="61260">MALGIVNTKYGKVEGMEYNGIYSGITVYKGIPYAAPPLGRLRFAPPREPDSWEGVRSCRQFPPAAIQTMLTDRHAREYYFADSPEMSEDCLYVNVCTGASKPGERRPVFMWFHGGGLTNCYSYEVQFNPQELAKKGIVVVTVGQRLNLFGYLCLPQLTREQGTSGNYGLMDQFKALDWVSENISAFGGDPDNITAGGQSGGALKCCVMAASPASRGRIKRVINQSGNKWMIPFKSLKSQEELGKRYLRYAGIDPDISVEELRNMDTHTLYKDAPRVLLPGDMVYDSDLIPYRSVRELFEHGLENVDFINGADDGEAEVFAESVSGLNEVPVRKFINGIRSSMDFYAHFRNLLGTLYDKYDFGNLVKVTDENAWDMARFLANRGLCGSEGMNVSRNLMLNRYFGMYMRERHPRNHCYSYLWTHQLPCPQEDKGTPLDPANTLAWHSTELWFTFASLREGIPPHRPWREIDYRLADIISTYWANFIKTGNPNEEGLPWWPESGADYGYMELGDTCSGHQGIDGELEQLILEFVRAEYKLEER</sequence>
<dbReference type="EMBL" id="CACRTF010000017">
    <property type="protein sequence ID" value="VYT46792.1"/>
    <property type="molecule type" value="Genomic_DNA"/>
</dbReference>
<feature type="domain" description="Carboxylesterase type B" evidence="1">
    <location>
        <begin position="5"/>
        <end position="512"/>
    </location>
</feature>